<evidence type="ECO:0000259" key="3">
    <source>
        <dbReference type="Pfam" id="PF19078"/>
    </source>
</evidence>
<dbReference type="EMBL" id="FTOH01000002">
    <property type="protein sequence ID" value="SIS59010.1"/>
    <property type="molecule type" value="Genomic_DNA"/>
</dbReference>
<feature type="region of interest" description="Disordered" evidence="1">
    <location>
        <begin position="2094"/>
        <end position="2132"/>
    </location>
</feature>
<feature type="chain" id="PRO_5012026370" description="Bacterial Ig-like domain-containing protein" evidence="2">
    <location>
        <begin position="27"/>
        <end position="2682"/>
    </location>
</feature>
<dbReference type="Gene3D" id="2.40.160.20">
    <property type="match status" value="1"/>
</dbReference>
<organism evidence="4 5">
    <name type="scientific">Thalassolituus maritimus</name>
    <dbReference type="NCBI Taxonomy" id="484498"/>
    <lineage>
        <taxon>Bacteria</taxon>
        <taxon>Pseudomonadati</taxon>
        <taxon>Pseudomonadota</taxon>
        <taxon>Gammaproteobacteria</taxon>
        <taxon>Oceanospirillales</taxon>
        <taxon>Oceanospirillaceae</taxon>
        <taxon>Thalassolituus</taxon>
    </lineage>
</organism>
<dbReference type="SUPFAM" id="SSF103647">
    <property type="entry name" value="TSP type-3 repeat"/>
    <property type="match status" value="1"/>
</dbReference>
<protein>
    <recommendedName>
        <fullName evidence="3">Bacterial Ig-like domain-containing protein</fullName>
    </recommendedName>
</protein>
<dbReference type="Gene3D" id="4.10.1080.10">
    <property type="entry name" value="TSP type-3 repeat"/>
    <property type="match status" value="1"/>
</dbReference>
<evidence type="ECO:0000313" key="5">
    <source>
        <dbReference type="Proteomes" id="UP000185639"/>
    </source>
</evidence>
<dbReference type="RefSeq" id="WP_076514517.1">
    <property type="nucleotide sequence ID" value="NZ_FTOH01000002.1"/>
</dbReference>
<accession>A0A1N7KBX3</accession>
<feature type="compositionally biased region" description="Low complexity" evidence="1">
    <location>
        <begin position="314"/>
        <end position="338"/>
    </location>
</feature>
<feature type="compositionally biased region" description="Acidic residues" evidence="1">
    <location>
        <begin position="2416"/>
        <end position="2432"/>
    </location>
</feature>
<feature type="signal peptide" evidence="2">
    <location>
        <begin position="1"/>
        <end position="26"/>
    </location>
</feature>
<name>A0A1N7KBX3_9GAMM</name>
<dbReference type="InterPro" id="IPR011250">
    <property type="entry name" value="OMP/PagP_B-barrel"/>
</dbReference>
<feature type="domain" description="Bacterial Ig-like" evidence="3">
    <location>
        <begin position="1842"/>
        <end position="1932"/>
    </location>
</feature>
<proteinExistence type="predicted"/>
<reference evidence="5" key="1">
    <citation type="submission" date="2017-01" db="EMBL/GenBank/DDBJ databases">
        <authorList>
            <person name="Varghese N."/>
            <person name="Submissions S."/>
        </authorList>
    </citation>
    <scope>NUCLEOTIDE SEQUENCE [LARGE SCALE GENOMIC DNA]</scope>
    <source>
        <strain evidence="5">DSM 24913</strain>
    </source>
</reference>
<dbReference type="InterPro" id="IPR044048">
    <property type="entry name" value="Big_12"/>
</dbReference>
<feature type="compositionally biased region" description="Acidic residues" evidence="1">
    <location>
        <begin position="2121"/>
        <end position="2130"/>
    </location>
</feature>
<feature type="compositionally biased region" description="Polar residues" evidence="1">
    <location>
        <begin position="339"/>
        <end position="352"/>
    </location>
</feature>
<dbReference type="GO" id="GO:0005509">
    <property type="term" value="F:calcium ion binding"/>
    <property type="evidence" value="ECO:0007669"/>
    <property type="project" value="InterPro"/>
</dbReference>
<dbReference type="InterPro" id="IPR028974">
    <property type="entry name" value="TSP_type-3_rpt"/>
</dbReference>
<dbReference type="Proteomes" id="UP000185639">
    <property type="component" value="Unassembled WGS sequence"/>
</dbReference>
<feature type="region of interest" description="Disordered" evidence="1">
    <location>
        <begin position="314"/>
        <end position="352"/>
    </location>
</feature>
<feature type="compositionally biased region" description="Acidic residues" evidence="1">
    <location>
        <begin position="2462"/>
        <end position="2472"/>
    </location>
</feature>
<feature type="compositionally biased region" description="Basic and acidic residues" evidence="1">
    <location>
        <begin position="2110"/>
        <end position="2120"/>
    </location>
</feature>
<keyword evidence="5" id="KW-1185">Reference proteome</keyword>
<feature type="compositionally biased region" description="Polar residues" evidence="1">
    <location>
        <begin position="2398"/>
        <end position="2407"/>
    </location>
</feature>
<dbReference type="OrthoDB" id="6089850at2"/>
<feature type="compositionally biased region" description="Acidic residues" evidence="1">
    <location>
        <begin position="2095"/>
        <end position="2109"/>
    </location>
</feature>
<evidence type="ECO:0000256" key="1">
    <source>
        <dbReference type="SAM" id="MobiDB-lite"/>
    </source>
</evidence>
<feature type="region of interest" description="Disordered" evidence="1">
    <location>
        <begin position="2378"/>
        <end position="2477"/>
    </location>
</feature>
<dbReference type="SUPFAM" id="SSF56925">
    <property type="entry name" value="OMPA-like"/>
    <property type="match status" value="1"/>
</dbReference>
<gene>
    <name evidence="4" type="ORF">SAMN05421686_102413</name>
</gene>
<sequence length="2682" mass="270582">MDNNPNKKRPGTSAPLKAIAPVIAMAVPFSAPFSASMANASSRLASVSRNGLNKRAVVSQVEQHHRPEAAGAFSAFGGGANARAVSRTVDQDALAFLASNDLLSVGDERVGYESGDLDDLTGRKDFLSCTKSGAPYYFSTGFPITTSFFCTSIYNANWNPGQDTQPPFFKFRPEHEKLEDMTILPGNSGSQLFEVVDKNQSSVGFSVASSNEAAVRAEDISVARIGTGASDDYRITISNVVGGGGATITVTATDGNGNSRSDTFFIDTGVAPDPLEMTGGDSAVPLSILEDAGLTALSAADFAAATGATGTLSWSASGATKGTASATGSVSAPTTGASPTSVTYTPNANATGSDTFTVTVNDGSATDSRAVNVTITPVNDAPTLIVPSTQRVSGTGGSQRSIPGYATAQPGGGSDEAGQTFTYSAVETLDANNVVSGVSITPAGELHFTPAADAEGYAYYSVTVTDSGGTANGGVDSSAPVTVTLSIDTLAPELTLVTPVTSPTTDHSPEVTYSSNEAGYLSGGGSCGVADAGLKTPGTYTVRLTQTDNTTPLADGTYSDCTLIVEDTKGNASTLALGTFVVTSDLTPPMVTTVDVPAYGTYGLGDTLTFTVNTNEVVNVTGSPAINLEVGHSTVKATYSSGSGTQSLVFNAVIGPGLLDTDGVEVLQLVLDGGTMTDAAGNAMQLALNGRDPMFGILVDSLAPVVSSVSVPAADTYTVGDVLTFTVTASEALTISGGTPSLELVIGSTVRQASMVSASGTDMTFTYTVTAGDLDSDGISVSTVVANGATLQDAAGNDLALGVGAVDSSGVLVDAAGPEVQSVSSPAAASYIEDDVLNFTVSLSEAVTVSGGTPVLSLMIGGVAREAALVSGSGSSDLTFSYTVDTGDLDTDGITVSGINLKGASAVDGSGNSLVTTLNGVADTSGVIVDAVAPTVTTVQAPADGSYSTGDELRVSLTFSEDLLINTAGGTPAISLTIGSTSRNAAYVAAESSGSTAVFVYTVQTGDNDSDGIAIGSLNLNGASIRDGASNPANLSFMAPDTSAVTVDALAPEISSVSVPADDTYGEGDTLTFTVNTNEDVTVSGTPELALTVGSTALNAVYSGGDGTSALTFSATIPVGLLDTDGISVETLNLAGGSLVDAAGNPLNLTLNAVAPTTDVLVDSLAPVVTAVAVPADGTYVSGTTLEFTVNTDEPITANTASGVPSLELSVGSVTRSAGLSSVSGNAMTFSYTVQNGDSDTDGVSVGALALNGGALTDASGNTLNLTLNNVADTSAVLVDAIAPEVQSVSAPTAGTYVADDTLNFTMTVSEAVNVSAGTPALTLDIGGVTREAALTAGSGTASLTFSYTLVIGDLDTDGISVVGLNLKGANALDSAGNAIVTTLNGVADTSAVLADAVAPTMTALTATSSGVITEGDSHTFVLTFSESVSLNSAGGTPRLVLDVGGVTRYAMASAPVAANMTFTYTALAGDLDADGLSVTGIEANGGVISDAAGTLADLSGLPTADTSAMTVDAIPPSITALEVTAPSYAMAGETITITAVAGEAVTVSGAPSIALDIGGSTVAAVYSAGTGSDRIAFSYTVQPGDNDSDGFAIGAISLNGGNMTDAAGNALDLTITSVPDTSANRVDTTAPVVQSISRYNPLAETTASDSLTWRVQLSEAVSGVGADDFSLAGTTAAIAVAQISDSLYQVTASGGDLAALDGTVGLNLAAASGITDLAGNALPATEPATDETYTVDNTAPAVNIQAPSATLTSNTAITYVVQYTNADSISLSADDIALTSTGDAAAGTITVTGSGPASRTVTLSDFSGDGTLAIDIASGSAEDSAGNASSAPATSAAFTVDTTKPTVSITAPTASPDPFDITVTFSEAVSDFVAGDITIAGGSLSEFAGSGTTYTAKVTPNVVGSPVNLSIAADVAEDAATNGNEASASVSVDTNNVPTIAISGDEIEGQTLAAQLSDSDGVSGAVTYDWVSDGNSVGNAETYTLQASDVGNQLSVNAVYTDDAGYAENVTSALTGVIISIEQNAWNNIGDSVGSPSTPASFDDYRNVGLSGPTDDELNRIMSILNRAVSQQVTMTDIDELSELEALVDTIMEGQDDDEDGLPNLVEDDGLKDTDRDGIDDRDDVDADNDGIRDNLEIDALVEMDDDDADGIVNLFDFDRDGDGYPESGDFSDANLDGVIDELDTLEELVDYFAADTTSTPVAPGAVSGAASVLAAKTAEVDTDGDGLINSLDIDSDNDSVPDVIEAGLNDSNDDALVDDGTALIEDANDLPDTDSDGRADVLQLLSNGTDRDISQSAVFTATMIAALDQDGDGQLDSTTDVDLDGLMDVVDNAIGAFGSAKDFDGDGIPNHLDPDDDNDNISDIEENAELAQFFTGEDADGDGIDDGFDAEINGVTYGTDTNNNGVRDDRELPDLDGDGLVDYLDDDADNDGIHDSIDDDISLPVDPGPGNGQAPGNNDADGDGVDDDVDASVNSDNDVEVSTGVGSAGLATLFALGLVLVAVRRRPVLAATLPLLLAAQVAKAEPDNSHWSIGTAVGLSKYDTNIVGPDLDLTDREGLGFQLNAGYHLNSELSAEVAYTELGDAGVGTGWVSYQSQAVFVGYRPEAIQYAGFRPQVKVGMNRMKYEGYKGLNIDKESATMPAWSLGADYPLGREGFVELMFTAFSEEVNFYSVGFRQRF</sequence>
<evidence type="ECO:0000313" key="4">
    <source>
        <dbReference type="EMBL" id="SIS59010.1"/>
    </source>
</evidence>
<evidence type="ECO:0000256" key="2">
    <source>
        <dbReference type="SAM" id="SignalP"/>
    </source>
</evidence>
<dbReference type="STRING" id="484498.SAMN05421686_102413"/>
<dbReference type="Pfam" id="PF19078">
    <property type="entry name" value="Big_12"/>
    <property type="match status" value="1"/>
</dbReference>
<dbReference type="Gene3D" id="2.60.40.2700">
    <property type="match status" value="1"/>
</dbReference>
<dbReference type="Pfam" id="PF17963">
    <property type="entry name" value="Big_9"/>
    <property type="match status" value="1"/>
</dbReference>
<feature type="compositionally biased region" description="Acidic residues" evidence="1">
    <location>
        <begin position="2379"/>
        <end position="2391"/>
    </location>
</feature>
<keyword evidence="2" id="KW-0732">Signal</keyword>